<keyword evidence="4" id="KW-0812">Transmembrane</keyword>
<dbReference type="Pfam" id="PF10585">
    <property type="entry name" value="UBA_E1_SCCH"/>
    <property type="match status" value="1"/>
</dbReference>
<comment type="similarity">
    <text evidence="2">Belongs to the ubiquitin-activating E1 family.</text>
</comment>
<dbReference type="EMBL" id="CAJOBA010001850">
    <property type="protein sequence ID" value="CAF3617453.1"/>
    <property type="molecule type" value="Genomic_DNA"/>
</dbReference>
<feature type="domain" description="Ubiquitin-activating enzyme SCCH" evidence="5">
    <location>
        <begin position="55"/>
        <end position="203"/>
    </location>
</feature>
<dbReference type="EMBL" id="CAJNOK010001850">
    <property type="protein sequence ID" value="CAF0832794.1"/>
    <property type="molecule type" value="Genomic_DNA"/>
</dbReference>
<evidence type="ECO:0000256" key="3">
    <source>
        <dbReference type="ARBA" id="ARBA00022598"/>
    </source>
</evidence>
<evidence type="ECO:0000256" key="4">
    <source>
        <dbReference type="SAM" id="Phobius"/>
    </source>
</evidence>
<gene>
    <name evidence="6" type="ORF">OVA965_LOCUS6233</name>
    <name evidence="7" type="ORF">TMI583_LOCUS6229</name>
</gene>
<dbReference type="InterPro" id="IPR019572">
    <property type="entry name" value="UBA_E1_SCCH"/>
</dbReference>
<keyword evidence="3" id="KW-0436">Ligase</keyword>
<dbReference type="InterPro" id="IPR045886">
    <property type="entry name" value="ThiF/MoeB/HesA"/>
</dbReference>
<evidence type="ECO:0000256" key="1">
    <source>
        <dbReference type="ARBA" id="ARBA00004906"/>
    </source>
</evidence>
<dbReference type="PANTHER" id="PTHR10953">
    <property type="entry name" value="UBIQUITIN-ACTIVATING ENZYME E1"/>
    <property type="match status" value="1"/>
</dbReference>
<proteinExistence type="inferred from homology"/>
<feature type="transmembrane region" description="Helical" evidence="4">
    <location>
        <begin position="275"/>
        <end position="296"/>
    </location>
</feature>
<dbReference type="InterPro" id="IPR042063">
    <property type="entry name" value="Ubi_acti_E1_SCCH"/>
</dbReference>
<evidence type="ECO:0000256" key="2">
    <source>
        <dbReference type="ARBA" id="ARBA00005673"/>
    </source>
</evidence>
<sequence>MYETVGYLCKASGTLGTKASVQVVVPFLTESYSSVTDPSESTVSISTLKHFPFFTEHTIQWASQLFENTFFYPTRSAQDYQKDPKAFLERIEKYSIYQKKEEIENVLHILGRDRTKCFEDGIKCARQLFQEHFHDTIVRLLFYYPHVLLTHNGEYFWSGDRLCPHETEFDSNNELHMDFVYAASNLYAEMVLSIHENDEQVKASVNNIEDETVELQQMVQRLPKLEDILNIELKPLEFEIDAGTNFHIDFITSASNLRAENYEIDPTDSSQAKQIVGRILSAIVITTAMVTGLVYLEVYKFVQKHKRLNHIVIA</sequence>
<comment type="pathway">
    <text evidence="1">Protein modification; protein ubiquitination.</text>
</comment>
<reference evidence="6" key="1">
    <citation type="submission" date="2021-02" db="EMBL/GenBank/DDBJ databases">
        <authorList>
            <person name="Nowell W R."/>
        </authorList>
    </citation>
    <scope>NUCLEOTIDE SEQUENCE</scope>
</reference>
<comment type="caution">
    <text evidence="6">The sequence shown here is derived from an EMBL/GenBank/DDBJ whole genome shotgun (WGS) entry which is preliminary data.</text>
</comment>
<evidence type="ECO:0000313" key="7">
    <source>
        <dbReference type="EMBL" id="CAF3617453.1"/>
    </source>
</evidence>
<dbReference type="AlphaFoldDB" id="A0A8S2D407"/>
<dbReference type="SUPFAM" id="SSF69572">
    <property type="entry name" value="Activating enzymes of the ubiquitin-like proteins"/>
    <property type="match status" value="1"/>
</dbReference>
<accession>A0A8S2D407</accession>
<evidence type="ECO:0000313" key="6">
    <source>
        <dbReference type="EMBL" id="CAF0832794.1"/>
    </source>
</evidence>
<keyword evidence="4" id="KW-0472">Membrane</keyword>
<dbReference type="GO" id="GO:0004792">
    <property type="term" value="F:thiosulfate-cyanide sulfurtransferase activity"/>
    <property type="evidence" value="ECO:0007669"/>
    <property type="project" value="TreeGrafter"/>
</dbReference>
<dbReference type="Gene3D" id="1.10.10.2660">
    <property type="entry name" value="Ubiquitin-activating enzyme E1, SCCH domain"/>
    <property type="match status" value="1"/>
</dbReference>
<dbReference type="GO" id="GO:0016779">
    <property type="term" value="F:nucleotidyltransferase activity"/>
    <property type="evidence" value="ECO:0007669"/>
    <property type="project" value="TreeGrafter"/>
</dbReference>
<name>A0A8S2D407_9BILA</name>
<dbReference type="GO" id="GO:0032446">
    <property type="term" value="P:protein modification by small protein conjugation"/>
    <property type="evidence" value="ECO:0007669"/>
    <property type="project" value="TreeGrafter"/>
</dbReference>
<organism evidence="6 8">
    <name type="scientific">Didymodactylos carnosus</name>
    <dbReference type="NCBI Taxonomy" id="1234261"/>
    <lineage>
        <taxon>Eukaryota</taxon>
        <taxon>Metazoa</taxon>
        <taxon>Spiralia</taxon>
        <taxon>Gnathifera</taxon>
        <taxon>Rotifera</taxon>
        <taxon>Eurotatoria</taxon>
        <taxon>Bdelloidea</taxon>
        <taxon>Philodinida</taxon>
        <taxon>Philodinidae</taxon>
        <taxon>Didymodactylos</taxon>
    </lineage>
</organism>
<dbReference type="InterPro" id="IPR035985">
    <property type="entry name" value="Ubiquitin-activating_enz"/>
</dbReference>
<dbReference type="GO" id="GO:0005737">
    <property type="term" value="C:cytoplasm"/>
    <property type="evidence" value="ECO:0007669"/>
    <property type="project" value="TreeGrafter"/>
</dbReference>
<evidence type="ECO:0000313" key="8">
    <source>
        <dbReference type="Proteomes" id="UP000677228"/>
    </source>
</evidence>
<protein>
    <recommendedName>
        <fullName evidence="5">Ubiquitin-activating enzyme SCCH domain-containing protein</fullName>
    </recommendedName>
</protein>
<keyword evidence="4" id="KW-1133">Transmembrane helix</keyword>
<evidence type="ECO:0000259" key="5">
    <source>
        <dbReference type="Pfam" id="PF10585"/>
    </source>
</evidence>
<dbReference type="Proteomes" id="UP000677228">
    <property type="component" value="Unassembled WGS sequence"/>
</dbReference>
<dbReference type="Proteomes" id="UP000682733">
    <property type="component" value="Unassembled WGS sequence"/>
</dbReference>
<dbReference type="PANTHER" id="PTHR10953:SF102">
    <property type="entry name" value="ADENYLYLTRANSFERASE AND SULFURTRANSFERASE MOCS3"/>
    <property type="match status" value="1"/>
</dbReference>
<dbReference type="GO" id="GO:0008641">
    <property type="term" value="F:ubiquitin-like modifier activating enzyme activity"/>
    <property type="evidence" value="ECO:0007669"/>
    <property type="project" value="InterPro"/>
</dbReference>